<evidence type="ECO:0000313" key="5">
    <source>
        <dbReference type="EMBL" id="KAF7727356.1"/>
    </source>
</evidence>
<dbReference type="OrthoDB" id="2285631at2759"/>
<dbReference type="InterPro" id="IPR023780">
    <property type="entry name" value="Chromo_domain"/>
</dbReference>
<dbReference type="CDD" id="cd00024">
    <property type="entry name" value="CD_CSD"/>
    <property type="match status" value="1"/>
</dbReference>
<feature type="compositionally biased region" description="Basic and acidic residues" evidence="3">
    <location>
        <begin position="165"/>
        <end position="177"/>
    </location>
</feature>
<feature type="region of interest" description="Disordered" evidence="3">
    <location>
        <begin position="165"/>
        <end position="192"/>
    </location>
</feature>
<name>A0A8H7BTL6_9FUNG</name>
<dbReference type="SUPFAM" id="SSF54160">
    <property type="entry name" value="Chromo domain-like"/>
    <property type="match status" value="1"/>
</dbReference>
<dbReference type="Proteomes" id="UP000605846">
    <property type="component" value="Unassembled WGS sequence"/>
</dbReference>
<keyword evidence="6" id="KW-1185">Reference proteome</keyword>
<dbReference type="SMART" id="SM00298">
    <property type="entry name" value="CHROMO"/>
    <property type="match status" value="1"/>
</dbReference>
<proteinExistence type="predicted"/>
<dbReference type="PANTHER" id="PTHR22812">
    <property type="entry name" value="CHROMOBOX PROTEIN"/>
    <property type="match status" value="1"/>
</dbReference>
<sequence length="192" mass="22755">MFTQRPNDFGDFTDEKNIKPLLTKDMEQRLQEMNEVVFPVIKEHTIKVTNEQKEKFDKKYKQVSFPDNSYVMTQGGSYILKDERGDLMPKAYPPSALKLVSQEKPVSEDEIFKVEAIVAHKEVAKGQYLYKVRWRGYKPEDDMWEPATNFQDPRLVTQYWDKIKQKPDTPANDERNFKWKSKTQQRAPNKRS</sequence>
<dbReference type="GO" id="GO:0005634">
    <property type="term" value="C:nucleus"/>
    <property type="evidence" value="ECO:0007669"/>
    <property type="project" value="UniProtKB-SubCell"/>
</dbReference>
<evidence type="ECO:0000313" key="6">
    <source>
        <dbReference type="Proteomes" id="UP000605846"/>
    </source>
</evidence>
<evidence type="ECO:0000256" key="3">
    <source>
        <dbReference type="SAM" id="MobiDB-lite"/>
    </source>
</evidence>
<organism evidence="5 6">
    <name type="scientific">Apophysomyces ossiformis</name>
    <dbReference type="NCBI Taxonomy" id="679940"/>
    <lineage>
        <taxon>Eukaryota</taxon>
        <taxon>Fungi</taxon>
        <taxon>Fungi incertae sedis</taxon>
        <taxon>Mucoromycota</taxon>
        <taxon>Mucoromycotina</taxon>
        <taxon>Mucoromycetes</taxon>
        <taxon>Mucorales</taxon>
        <taxon>Mucorineae</taxon>
        <taxon>Mucoraceae</taxon>
        <taxon>Apophysomyces</taxon>
    </lineage>
</organism>
<dbReference type="EMBL" id="JABAYA010000058">
    <property type="protein sequence ID" value="KAF7727356.1"/>
    <property type="molecule type" value="Genomic_DNA"/>
</dbReference>
<feature type="domain" description="Chromo" evidence="4">
    <location>
        <begin position="112"/>
        <end position="171"/>
    </location>
</feature>
<dbReference type="InterPro" id="IPR051219">
    <property type="entry name" value="Heterochromatin_chromo-domain"/>
</dbReference>
<comment type="subcellular location">
    <subcellularLocation>
        <location evidence="1">Nucleus</location>
    </subcellularLocation>
</comment>
<dbReference type="Pfam" id="PF00385">
    <property type="entry name" value="Chromo"/>
    <property type="match status" value="1"/>
</dbReference>
<evidence type="ECO:0000256" key="2">
    <source>
        <dbReference type="ARBA" id="ARBA00023242"/>
    </source>
</evidence>
<dbReference type="Gene3D" id="2.40.50.40">
    <property type="match status" value="1"/>
</dbReference>
<reference evidence="5" key="1">
    <citation type="submission" date="2020-01" db="EMBL/GenBank/DDBJ databases">
        <title>Genome Sequencing of Three Apophysomyces-Like Fungal Strains Confirms a Novel Fungal Genus in the Mucoromycota with divergent Burkholderia-like Endosymbiotic Bacteria.</title>
        <authorList>
            <person name="Stajich J.E."/>
            <person name="Macias A.M."/>
            <person name="Carter-House D."/>
            <person name="Lovett B."/>
            <person name="Kasson L.R."/>
            <person name="Berry K."/>
            <person name="Grigoriev I."/>
            <person name="Chang Y."/>
            <person name="Spatafora J."/>
            <person name="Kasson M.T."/>
        </authorList>
    </citation>
    <scope>NUCLEOTIDE SEQUENCE</scope>
    <source>
        <strain evidence="5">NRRL A-21654</strain>
    </source>
</reference>
<feature type="compositionally biased region" description="Basic residues" evidence="3">
    <location>
        <begin position="178"/>
        <end position="192"/>
    </location>
</feature>
<accession>A0A8H7BTL6</accession>
<gene>
    <name evidence="5" type="ORF">EC973_007599</name>
</gene>
<evidence type="ECO:0000259" key="4">
    <source>
        <dbReference type="PROSITE" id="PS50013"/>
    </source>
</evidence>
<dbReference type="InterPro" id="IPR016197">
    <property type="entry name" value="Chromo-like_dom_sf"/>
</dbReference>
<keyword evidence="2" id="KW-0539">Nucleus</keyword>
<protein>
    <recommendedName>
        <fullName evidence="4">Chromo domain-containing protein</fullName>
    </recommendedName>
</protein>
<dbReference type="InterPro" id="IPR000953">
    <property type="entry name" value="Chromo/chromo_shadow_dom"/>
</dbReference>
<dbReference type="AlphaFoldDB" id="A0A8H7BTL6"/>
<evidence type="ECO:0000256" key="1">
    <source>
        <dbReference type="ARBA" id="ARBA00004123"/>
    </source>
</evidence>
<dbReference type="PROSITE" id="PS50013">
    <property type="entry name" value="CHROMO_2"/>
    <property type="match status" value="1"/>
</dbReference>
<comment type="caution">
    <text evidence="5">The sequence shown here is derived from an EMBL/GenBank/DDBJ whole genome shotgun (WGS) entry which is preliminary data.</text>
</comment>